<dbReference type="SUPFAM" id="SSF52540">
    <property type="entry name" value="P-loop containing nucleoside triphosphate hydrolases"/>
    <property type="match status" value="1"/>
</dbReference>
<feature type="transmembrane region" description="Helical" evidence="2">
    <location>
        <begin position="409"/>
        <end position="430"/>
    </location>
</feature>
<accession>A0A0C2T5S7</accession>
<dbReference type="AlphaFoldDB" id="A0A0C2T5S7"/>
<dbReference type="Pfam" id="PF01926">
    <property type="entry name" value="MMR_HSR1"/>
    <property type="match status" value="1"/>
</dbReference>
<gene>
    <name evidence="4" type="ORF">M378DRAFT_813656</name>
</gene>
<dbReference type="InterPro" id="IPR027417">
    <property type="entry name" value="P-loop_NTPase"/>
</dbReference>
<dbReference type="InParanoid" id="A0A0C2T5S7"/>
<dbReference type="Proteomes" id="UP000054549">
    <property type="component" value="Unassembled WGS sequence"/>
</dbReference>
<dbReference type="GO" id="GO:0005525">
    <property type="term" value="F:GTP binding"/>
    <property type="evidence" value="ECO:0007669"/>
    <property type="project" value="InterPro"/>
</dbReference>
<evidence type="ECO:0000313" key="4">
    <source>
        <dbReference type="EMBL" id="KIL61909.1"/>
    </source>
</evidence>
<dbReference type="OrthoDB" id="391988at2759"/>
<dbReference type="EMBL" id="KN818278">
    <property type="protein sequence ID" value="KIL61909.1"/>
    <property type="molecule type" value="Genomic_DNA"/>
</dbReference>
<keyword evidence="2" id="KW-0812">Transmembrane</keyword>
<proteinExistence type="predicted"/>
<name>A0A0C2T5S7_AMAMK</name>
<evidence type="ECO:0000256" key="1">
    <source>
        <dbReference type="SAM" id="MobiDB-lite"/>
    </source>
</evidence>
<dbReference type="Gene3D" id="3.40.50.300">
    <property type="entry name" value="P-loop containing nucleotide triphosphate hydrolases"/>
    <property type="match status" value="1"/>
</dbReference>
<evidence type="ECO:0000259" key="3">
    <source>
        <dbReference type="Pfam" id="PF01926"/>
    </source>
</evidence>
<keyword evidence="5" id="KW-1185">Reference proteome</keyword>
<evidence type="ECO:0000256" key="2">
    <source>
        <dbReference type="SAM" id="Phobius"/>
    </source>
</evidence>
<keyword evidence="2" id="KW-0472">Membrane</keyword>
<feature type="domain" description="G" evidence="3">
    <location>
        <begin position="45"/>
        <end position="169"/>
    </location>
</feature>
<dbReference type="InterPro" id="IPR006073">
    <property type="entry name" value="GTP-bd"/>
</dbReference>
<protein>
    <recommendedName>
        <fullName evidence="3">G domain-containing protein</fullName>
    </recommendedName>
</protein>
<organism evidence="4 5">
    <name type="scientific">Amanita muscaria (strain Koide BX008)</name>
    <dbReference type="NCBI Taxonomy" id="946122"/>
    <lineage>
        <taxon>Eukaryota</taxon>
        <taxon>Fungi</taxon>
        <taxon>Dikarya</taxon>
        <taxon>Basidiomycota</taxon>
        <taxon>Agaricomycotina</taxon>
        <taxon>Agaricomycetes</taxon>
        <taxon>Agaricomycetidae</taxon>
        <taxon>Agaricales</taxon>
        <taxon>Pluteineae</taxon>
        <taxon>Amanitaceae</taxon>
        <taxon>Amanita</taxon>
    </lineage>
</organism>
<dbReference type="CDD" id="cd00882">
    <property type="entry name" value="Ras_like_GTPase"/>
    <property type="match status" value="1"/>
</dbReference>
<dbReference type="PRINTS" id="PR00449">
    <property type="entry name" value="RASTRNSFRMNG"/>
</dbReference>
<dbReference type="HOGENOM" id="CLU_023805_2_1_1"/>
<keyword evidence="2" id="KW-1133">Transmembrane helix</keyword>
<feature type="region of interest" description="Disordered" evidence="1">
    <location>
        <begin position="1"/>
        <end position="36"/>
    </location>
</feature>
<sequence>MSQTPTMSYYSPSSRNPHTSGSDSSQSNTLVPTTSEVARECPRFRILLVGKSGAGKSSLINSVFKASLALVEDHRAGRATIEREITSPYNDHFVVHDSESYEPGDAGKFEIVKNFIVERCNRRNFAERIHAVWLCITTPFASSRIFETGDEEICKLKRLGVPVIIVFTKYDLMIASTRWDLLKGGTISSGDVLVKRTHESAKRKFDSMCTPHLKQLARTVSAKIPYVCVSSRYTETLQKLVKMTLKNIEIPTPRQRGNTLRQLSDTLTRQNSAAPDDDCTIPPTQDYGDPRLLTLARAQRVDVEPKIAATISIGKKKYWNGLASGIHFSNQNIWTCLQVIHTDIVNVWNIRGLNQVLLSEFFLKAIAEVVDDLSKEHDQSRRSGRSRENQTLAYLLSQAAGTAVAAGPAAVLVAPMAAAAAVAAWIYGIFRSGPTIIRCFMGYIVDLTIIMQRVFKISVEDENGIIDTQRIKDIVEDFNKSQEKKNIHADIRAFVHDLRNPLSKDLVIQRIETLIYTNSDLPM</sequence>
<evidence type="ECO:0000313" key="5">
    <source>
        <dbReference type="Proteomes" id="UP000054549"/>
    </source>
</evidence>
<reference evidence="4 5" key="1">
    <citation type="submission" date="2014-04" db="EMBL/GenBank/DDBJ databases">
        <title>Evolutionary Origins and Diversification of the Mycorrhizal Mutualists.</title>
        <authorList>
            <consortium name="DOE Joint Genome Institute"/>
            <consortium name="Mycorrhizal Genomics Consortium"/>
            <person name="Kohler A."/>
            <person name="Kuo A."/>
            <person name="Nagy L.G."/>
            <person name="Floudas D."/>
            <person name="Copeland A."/>
            <person name="Barry K.W."/>
            <person name="Cichocki N."/>
            <person name="Veneault-Fourrey C."/>
            <person name="LaButti K."/>
            <person name="Lindquist E.A."/>
            <person name="Lipzen A."/>
            <person name="Lundell T."/>
            <person name="Morin E."/>
            <person name="Murat C."/>
            <person name="Riley R."/>
            <person name="Ohm R."/>
            <person name="Sun H."/>
            <person name="Tunlid A."/>
            <person name="Henrissat B."/>
            <person name="Grigoriev I.V."/>
            <person name="Hibbett D.S."/>
            <person name="Martin F."/>
        </authorList>
    </citation>
    <scope>NUCLEOTIDE SEQUENCE [LARGE SCALE GENOMIC DNA]</scope>
    <source>
        <strain evidence="4 5">Koide BX008</strain>
    </source>
</reference>